<comment type="caution">
    <text evidence="1">The sequence shown here is derived from an EMBL/GenBank/DDBJ whole genome shotgun (WGS) entry which is preliminary data.</text>
</comment>
<proteinExistence type="predicted"/>
<evidence type="ECO:0000313" key="1">
    <source>
        <dbReference type="EMBL" id="TFY78555.1"/>
    </source>
</evidence>
<dbReference type="AlphaFoldDB" id="A0A4Y9ZVH0"/>
<accession>A0A4Y9ZVH0</accession>
<organism evidence="1 2">
    <name type="scientific">Hericium alpestre</name>
    <dbReference type="NCBI Taxonomy" id="135208"/>
    <lineage>
        <taxon>Eukaryota</taxon>
        <taxon>Fungi</taxon>
        <taxon>Dikarya</taxon>
        <taxon>Basidiomycota</taxon>
        <taxon>Agaricomycotina</taxon>
        <taxon>Agaricomycetes</taxon>
        <taxon>Russulales</taxon>
        <taxon>Hericiaceae</taxon>
        <taxon>Hericium</taxon>
    </lineage>
</organism>
<sequence length="65" mass="6885">MVPYFKWLSGLQASANINAVPSGKADDMDGVGVLNLLPSSAVFQKGNFGERVRLDTTQAANLATM</sequence>
<dbReference type="Proteomes" id="UP000298061">
    <property type="component" value="Unassembled WGS sequence"/>
</dbReference>
<keyword evidence="2" id="KW-1185">Reference proteome</keyword>
<dbReference type="EMBL" id="SFCI01000657">
    <property type="protein sequence ID" value="TFY78555.1"/>
    <property type="molecule type" value="Genomic_DNA"/>
</dbReference>
<reference evidence="1 2" key="1">
    <citation type="submission" date="2019-02" db="EMBL/GenBank/DDBJ databases">
        <title>Genome sequencing of the rare red list fungi Hericium alpestre (H. flagellum).</title>
        <authorList>
            <person name="Buettner E."/>
            <person name="Kellner H."/>
        </authorList>
    </citation>
    <scope>NUCLEOTIDE SEQUENCE [LARGE SCALE GENOMIC DNA]</scope>
    <source>
        <strain evidence="1 2">DSM 108284</strain>
    </source>
</reference>
<evidence type="ECO:0000313" key="2">
    <source>
        <dbReference type="Proteomes" id="UP000298061"/>
    </source>
</evidence>
<gene>
    <name evidence="1" type="ORF">EWM64_g5456</name>
</gene>
<protein>
    <submittedName>
        <fullName evidence="1">Uncharacterized protein</fullName>
    </submittedName>
</protein>
<name>A0A4Y9ZVH0_9AGAM</name>